<dbReference type="AlphaFoldDB" id="A0A6H2GUV0"/>
<feature type="transmembrane region" description="Helical" evidence="1">
    <location>
        <begin position="103"/>
        <end position="130"/>
    </location>
</feature>
<dbReference type="Proteomes" id="UP000502136">
    <property type="component" value="Chromosome"/>
</dbReference>
<dbReference type="KEGG" id="palr:HGI30_04800"/>
<protein>
    <submittedName>
        <fullName evidence="2">Small multi-drug export protein</fullName>
    </submittedName>
</protein>
<feature type="transmembrane region" description="Helical" evidence="1">
    <location>
        <begin position="16"/>
        <end position="36"/>
    </location>
</feature>
<feature type="transmembrane region" description="Helical" evidence="1">
    <location>
        <begin position="48"/>
        <end position="69"/>
    </location>
</feature>
<organism evidence="2 3">
    <name type="scientific">Paenibacillus albicereus</name>
    <dbReference type="NCBI Taxonomy" id="2726185"/>
    <lineage>
        <taxon>Bacteria</taxon>
        <taxon>Bacillati</taxon>
        <taxon>Bacillota</taxon>
        <taxon>Bacilli</taxon>
        <taxon>Bacillales</taxon>
        <taxon>Paenibacillaceae</taxon>
        <taxon>Paenibacillus</taxon>
    </lineage>
</organism>
<evidence type="ECO:0000313" key="2">
    <source>
        <dbReference type="EMBL" id="QJC50946.1"/>
    </source>
</evidence>
<gene>
    <name evidence="2" type="ORF">HGI30_04800</name>
</gene>
<dbReference type="InterPro" id="IPR009577">
    <property type="entry name" value="Sm_multidrug_ex"/>
</dbReference>
<dbReference type="RefSeq" id="WP_168906601.1">
    <property type="nucleotide sequence ID" value="NZ_CP051428.1"/>
</dbReference>
<name>A0A6H2GUV0_9BACL</name>
<keyword evidence="1" id="KW-0812">Transmembrane</keyword>
<evidence type="ECO:0000256" key="1">
    <source>
        <dbReference type="SAM" id="Phobius"/>
    </source>
</evidence>
<reference evidence="2 3" key="1">
    <citation type="submission" date="2020-04" db="EMBL/GenBank/DDBJ databases">
        <title>Novel Paenibacillus strain UniB2 isolated from commercial digestive syrup.</title>
        <authorList>
            <person name="Thorat V."/>
            <person name="Kirdat K."/>
            <person name="Tiwarekar B."/>
            <person name="Yadav A."/>
        </authorList>
    </citation>
    <scope>NUCLEOTIDE SEQUENCE [LARGE SCALE GENOMIC DNA]</scope>
    <source>
        <strain evidence="2 3">UniB2</strain>
    </source>
</reference>
<sequence>MELESFLEQLQDSNPFFQFFGVMLVAMIPFLEGYFAVPLGIAVGFSPLLTISAAIVGNWLSVMAVILASDRFRQWMQGRGKSQKAQEKENKRWQKGQKMFHKYGVPGVSLLGPLLIGDHLAALICIASGAPKRSVVLWQTIAIVVWAVGTGILVLLGLSAINA</sequence>
<dbReference type="Pfam" id="PF06695">
    <property type="entry name" value="Sm_multidrug_ex"/>
    <property type="match status" value="1"/>
</dbReference>
<accession>A0A6H2GUV0</accession>
<evidence type="ECO:0000313" key="3">
    <source>
        <dbReference type="Proteomes" id="UP000502136"/>
    </source>
</evidence>
<proteinExistence type="predicted"/>
<keyword evidence="1" id="KW-1133">Transmembrane helix</keyword>
<dbReference type="EMBL" id="CP051428">
    <property type="protein sequence ID" value="QJC50946.1"/>
    <property type="molecule type" value="Genomic_DNA"/>
</dbReference>
<keyword evidence="3" id="KW-1185">Reference proteome</keyword>
<keyword evidence="1" id="KW-0472">Membrane</keyword>
<feature type="transmembrane region" description="Helical" evidence="1">
    <location>
        <begin position="136"/>
        <end position="161"/>
    </location>
</feature>